<dbReference type="PANTHER" id="PTHR36109:SF2">
    <property type="entry name" value="MEMBRANE PROTEIN"/>
    <property type="match status" value="1"/>
</dbReference>
<dbReference type="InterPro" id="IPR025889">
    <property type="entry name" value="GSP17M-like_dom"/>
</dbReference>
<dbReference type="Proteomes" id="UP000184028">
    <property type="component" value="Unassembled WGS sequence"/>
</dbReference>
<accession>A0A1M7A132</accession>
<feature type="transmembrane region" description="Helical" evidence="1">
    <location>
        <begin position="60"/>
        <end position="82"/>
    </location>
</feature>
<feature type="domain" description="General stress protein 17M-like" evidence="2">
    <location>
        <begin position="7"/>
        <end position="74"/>
    </location>
</feature>
<protein>
    <submittedName>
        <fullName evidence="3">Heat induced stress protein YflT</fullName>
    </submittedName>
</protein>
<evidence type="ECO:0000313" key="4">
    <source>
        <dbReference type="Proteomes" id="UP000184028"/>
    </source>
</evidence>
<dbReference type="PANTHER" id="PTHR36109">
    <property type="entry name" value="MEMBRANE PROTEIN-RELATED"/>
    <property type="match status" value="1"/>
</dbReference>
<feature type="transmembrane region" description="Helical" evidence="1">
    <location>
        <begin position="94"/>
        <end position="121"/>
    </location>
</feature>
<gene>
    <name evidence="3" type="ORF">SAMN05444484_1011231</name>
</gene>
<dbReference type="Pfam" id="PF11181">
    <property type="entry name" value="YflT"/>
    <property type="match status" value="1"/>
</dbReference>
<evidence type="ECO:0000313" key="3">
    <source>
        <dbReference type="EMBL" id="SHL36376.1"/>
    </source>
</evidence>
<dbReference type="EMBL" id="FRBT01000001">
    <property type="protein sequence ID" value="SHL36376.1"/>
    <property type="molecule type" value="Genomic_DNA"/>
</dbReference>
<reference evidence="4" key="1">
    <citation type="submission" date="2016-11" db="EMBL/GenBank/DDBJ databases">
        <authorList>
            <person name="Varghese N."/>
            <person name="Submissions S."/>
        </authorList>
    </citation>
    <scope>NUCLEOTIDE SEQUENCE [LARGE SCALE GENOMIC DNA]</scope>
    <source>
        <strain evidence="4">DSM 24724</strain>
    </source>
</reference>
<keyword evidence="4" id="KW-1185">Reference proteome</keyword>
<name>A0A1M7A132_9FLAO</name>
<dbReference type="STRING" id="946677.SAMN05444484_1011231"/>
<organism evidence="3 4">
    <name type="scientific">Flavobacterium chilense</name>
    <dbReference type="NCBI Taxonomy" id="946677"/>
    <lineage>
        <taxon>Bacteria</taxon>
        <taxon>Pseudomonadati</taxon>
        <taxon>Bacteroidota</taxon>
        <taxon>Flavobacteriia</taxon>
        <taxon>Flavobacteriales</taxon>
        <taxon>Flavobacteriaceae</taxon>
        <taxon>Flavobacterium</taxon>
    </lineage>
</organism>
<dbReference type="OrthoDB" id="515952at2"/>
<keyword evidence="1" id="KW-1133">Transmembrane helix</keyword>
<dbReference type="AlphaFoldDB" id="A0A1M7A132"/>
<evidence type="ECO:0000259" key="2">
    <source>
        <dbReference type="Pfam" id="PF11181"/>
    </source>
</evidence>
<dbReference type="InterPro" id="IPR052948">
    <property type="entry name" value="Low_temp-induced_all0457"/>
</dbReference>
<keyword evidence="1" id="KW-0472">Membrane</keyword>
<dbReference type="RefSeq" id="WP_068840989.1">
    <property type="nucleotide sequence ID" value="NZ_FRBT01000001.1"/>
</dbReference>
<evidence type="ECO:0000256" key="1">
    <source>
        <dbReference type="SAM" id="Phobius"/>
    </source>
</evidence>
<proteinExistence type="predicted"/>
<keyword evidence="1" id="KW-0812">Transmembrane</keyword>
<sequence length="185" mass="19857">MKNTNTIAAFYDSHLKAEKAIKKLEKSGYDMTRLSIIGTDYHSSETVTGYYNVGDRMKKWGSFGAFWGGFWGLLFGSAFFFIPGLGPLLVAGPLVSAIIGALEGAALLGGSSVIAAALVSLGISNHDVLKYETEIRAGKFMLLVHGSKIQTEKAQKVLGIHIPKENGVKDEEAISAEEIEAATMQ</sequence>